<dbReference type="Proteomes" id="UP000186104">
    <property type="component" value="Chromosome"/>
</dbReference>
<name>A0A173LIK5_9ACTN</name>
<evidence type="ECO:0000313" key="2">
    <source>
        <dbReference type="Proteomes" id="UP000186104"/>
    </source>
</evidence>
<dbReference type="STRING" id="499555.BJL86_0555"/>
<dbReference type="KEGG" id="dtm:BJL86_0555"/>
<dbReference type="RefSeq" id="WP_156515200.1">
    <property type="nucleotide sequence ID" value="NZ_CP015961.1"/>
</dbReference>
<dbReference type="EMBL" id="CP015961">
    <property type="protein sequence ID" value="ANI91358.1"/>
    <property type="molecule type" value="Genomic_DNA"/>
</dbReference>
<accession>A0A173LIK5</accession>
<dbReference type="OrthoDB" id="4308266at2"/>
<sequence length="621" mass="68280">MAKKNERQTIVNSAVHSAHEQFGVSYLGVRKITIDQGVTTRDISFDPSTYGNPQIANALADAWVSVSQSQSYSAAAVKKQAITLFLEDLDLKGYRNLSFSSTPDLVCDSLIDWSLKLEREYPVDSFMPYRMSSTIQQLIYTFLSLARADDGMLWRIAKGPSLIVKPANREVDEFSKSELDQLVMAARAHIRMAKAASMWARNVIEGNATCEPHSNENELRRLLSLAYRFELSALDTQCVDVKEIASLFPEDWRKLLSAKSLLGLCYQTVHSSVSGLVPFRILLMELTGLSSDEISGLKVSGCAFADGGVSLNVEKSRAVRNRTVFYKDRSPNGRWGLTGVLKELLLNVDSLRANAAPLLNDEVWLRLAFPSDKEVPAVTSVNFSFGALSTRSWVASMIGAGFALDLSEPIDVRRIRKAKVSDRAISLGARASDIAADQHSIAVFDSYYASASSIQVFSATRVVEVQAKMSQGVRVGFAGLAENREDVSTQALSEFADVTPDAAQAIKEGHHDVGVADCRDPFDSPFDAYGVLCHAAPLFCLGCKNGLVFPIHAPRIASFLKSIRSAKYPEDTDDWVRTWGPQIAAAERVLSELGWTESDIEECPLELTDELPAWIRVGNDE</sequence>
<evidence type="ECO:0000313" key="1">
    <source>
        <dbReference type="EMBL" id="ANI91358.1"/>
    </source>
</evidence>
<keyword evidence="2" id="KW-1185">Reference proteome</keyword>
<organism evidence="1 2">
    <name type="scientific">Dietzia timorensis</name>
    <dbReference type="NCBI Taxonomy" id="499555"/>
    <lineage>
        <taxon>Bacteria</taxon>
        <taxon>Bacillati</taxon>
        <taxon>Actinomycetota</taxon>
        <taxon>Actinomycetes</taxon>
        <taxon>Mycobacteriales</taxon>
        <taxon>Dietziaceae</taxon>
        <taxon>Dietzia</taxon>
    </lineage>
</organism>
<proteinExistence type="predicted"/>
<reference evidence="1 2" key="1">
    <citation type="submission" date="2016-06" db="EMBL/GenBank/DDBJ databases">
        <title>Complete genome sequence of a saline-alkali tolerant type strain Dietzia timorensis ID05-A0528T.</title>
        <authorList>
            <person name="Wu X."/>
        </authorList>
    </citation>
    <scope>NUCLEOTIDE SEQUENCE [LARGE SCALE GENOMIC DNA]</scope>
    <source>
        <strain evidence="1 2">ID05-A0528</strain>
    </source>
</reference>
<gene>
    <name evidence="1" type="ORF">BJL86_0555</name>
</gene>
<dbReference type="AlphaFoldDB" id="A0A173LIK5"/>
<protein>
    <submittedName>
        <fullName evidence="1">Uncharacterized protein</fullName>
    </submittedName>
</protein>